<proteinExistence type="predicted"/>
<gene>
    <name evidence="1" type="ORF">EDB81DRAFT_829478</name>
</gene>
<evidence type="ECO:0000313" key="1">
    <source>
        <dbReference type="EMBL" id="KAH7111578.1"/>
    </source>
</evidence>
<name>A0A9P9D2T7_9HYPO</name>
<sequence length="295" mass="34294">MRMLAALPNELQLNIFKTFCDHCNYDFHDEYIPSSYQPLLNLCLTSKSIRHVAQNVLFHNFRHLDKHPLDSLACFAMTLHRNPNLANKVLRFSYIAFATPSFDNLGRSLVEQILRQTKNLQELQVHLHWCPKTIRHSSVKRLHIYNPYSAEAKISAISIERISTGSLRELSINGYTIRPKPYICLPLRIRRLSLIDVHTNLVSFVKVIRPIEWFQWIDNAAESENPPDMLAKILPWGKTLKEIHIQTKSWAIDCKKFHHFPLLRKGRLRCPIINQPRGRVMSLPSGVRLDFSSAE</sequence>
<protein>
    <submittedName>
        <fullName evidence="1">Uncharacterized protein</fullName>
    </submittedName>
</protein>
<comment type="caution">
    <text evidence="1">The sequence shown here is derived from an EMBL/GenBank/DDBJ whole genome shotgun (WGS) entry which is preliminary data.</text>
</comment>
<dbReference type="EMBL" id="JAGMUV010000040">
    <property type="protein sequence ID" value="KAH7111578.1"/>
    <property type="molecule type" value="Genomic_DNA"/>
</dbReference>
<dbReference type="AlphaFoldDB" id="A0A9P9D2T7"/>
<keyword evidence="2" id="KW-1185">Reference proteome</keyword>
<accession>A0A9P9D2T7</accession>
<reference evidence="1" key="1">
    <citation type="journal article" date="2021" name="Nat. Commun.">
        <title>Genetic determinants of endophytism in the Arabidopsis root mycobiome.</title>
        <authorList>
            <person name="Mesny F."/>
            <person name="Miyauchi S."/>
            <person name="Thiergart T."/>
            <person name="Pickel B."/>
            <person name="Atanasova L."/>
            <person name="Karlsson M."/>
            <person name="Huettel B."/>
            <person name="Barry K.W."/>
            <person name="Haridas S."/>
            <person name="Chen C."/>
            <person name="Bauer D."/>
            <person name="Andreopoulos W."/>
            <person name="Pangilinan J."/>
            <person name="LaButti K."/>
            <person name="Riley R."/>
            <person name="Lipzen A."/>
            <person name="Clum A."/>
            <person name="Drula E."/>
            <person name="Henrissat B."/>
            <person name="Kohler A."/>
            <person name="Grigoriev I.V."/>
            <person name="Martin F.M."/>
            <person name="Hacquard S."/>
        </authorList>
    </citation>
    <scope>NUCLEOTIDE SEQUENCE</scope>
    <source>
        <strain evidence="1">MPI-CAGE-AT-0147</strain>
    </source>
</reference>
<organism evidence="1 2">
    <name type="scientific">Dactylonectria macrodidyma</name>
    <dbReference type="NCBI Taxonomy" id="307937"/>
    <lineage>
        <taxon>Eukaryota</taxon>
        <taxon>Fungi</taxon>
        <taxon>Dikarya</taxon>
        <taxon>Ascomycota</taxon>
        <taxon>Pezizomycotina</taxon>
        <taxon>Sordariomycetes</taxon>
        <taxon>Hypocreomycetidae</taxon>
        <taxon>Hypocreales</taxon>
        <taxon>Nectriaceae</taxon>
        <taxon>Dactylonectria</taxon>
    </lineage>
</organism>
<dbReference type="Proteomes" id="UP000738349">
    <property type="component" value="Unassembled WGS sequence"/>
</dbReference>
<dbReference type="OrthoDB" id="2520703at2759"/>
<evidence type="ECO:0000313" key="2">
    <source>
        <dbReference type="Proteomes" id="UP000738349"/>
    </source>
</evidence>